<gene>
    <name evidence="5" type="ordered locus">Tfu_0604</name>
</gene>
<dbReference type="InterPro" id="IPR035919">
    <property type="entry name" value="EAL_sf"/>
</dbReference>
<dbReference type="STRING" id="269800.Tfu_0604"/>
<evidence type="ECO:0000256" key="2">
    <source>
        <dbReference type="SAM" id="Phobius"/>
    </source>
</evidence>
<dbReference type="InterPro" id="IPR029787">
    <property type="entry name" value="Nucleotide_cyclase"/>
</dbReference>
<feature type="transmembrane region" description="Helical" evidence="2">
    <location>
        <begin position="90"/>
        <end position="112"/>
    </location>
</feature>
<dbReference type="InterPro" id="IPR001633">
    <property type="entry name" value="EAL_dom"/>
</dbReference>
<dbReference type="OrthoDB" id="23692at2"/>
<feature type="transmembrane region" description="Helical" evidence="2">
    <location>
        <begin position="124"/>
        <end position="142"/>
    </location>
</feature>
<dbReference type="FunFam" id="3.30.70.270:FF:000001">
    <property type="entry name" value="Diguanylate cyclase domain protein"/>
    <property type="match status" value="1"/>
</dbReference>
<dbReference type="PROSITE" id="PS50883">
    <property type="entry name" value="EAL"/>
    <property type="match status" value="1"/>
</dbReference>
<dbReference type="SMART" id="SM00267">
    <property type="entry name" value="GGDEF"/>
    <property type="match status" value="1"/>
</dbReference>
<dbReference type="AlphaFoldDB" id="Q47SC5"/>
<dbReference type="Pfam" id="PF00563">
    <property type="entry name" value="EAL"/>
    <property type="match status" value="1"/>
</dbReference>
<keyword evidence="2" id="KW-0472">Membrane</keyword>
<dbReference type="Gene3D" id="3.20.20.450">
    <property type="entry name" value="EAL domain"/>
    <property type="match status" value="1"/>
</dbReference>
<feature type="transmembrane region" description="Helical" evidence="2">
    <location>
        <begin position="52"/>
        <end position="70"/>
    </location>
</feature>
<dbReference type="PANTHER" id="PTHR44757:SF2">
    <property type="entry name" value="BIOFILM ARCHITECTURE MAINTENANCE PROTEIN MBAA"/>
    <property type="match status" value="1"/>
</dbReference>
<dbReference type="PROSITE" id="PS51257">
    <property type="entry name" value="PROKAR_LIPOPROTEIN"/>
    <property type="match status" value="1"/>
</dbReference>
<feature type="transmembrane region" description="Helical" evidence="2">
    <location>
        <begin position="154"/>
        <end position="174"/>
    </location>
</feature>
<keyword evidence="2" id="KW-0812">Transmembrane</keyword>
<dbReference type="EMBL" id="CP000088">
    <property type="protein sequence ID" value="AAZ54642.1"/>
    <property type="molecule type" value="Genomic_DNA"/>
</dbReference>
<dbReference type="InterPro" id="IPR000160">
    <property type="entry name" value="GGDEF_dom"/>
</dbReference>
<dbReference type="SUPFAM" id="SSF55073">
    <property type="entry name" value="Nucleotide cyclase"/>
    <property type="match status" value="1"/>
</dbReference>
<dbReference type="Pfam" id="PF00990">
    <property type="entry name" value="GGDEF"/>
    <property type="match status" value="1"/>
</dbReference>
<feature type="domain" description="EAL" evidence="3">
    <location>
        <begin position="418"/>
        <end position="671"/>
    </location>
</feature>
<dbReference type="PANTHER" id="PTHR44757">
    <property type="entry name" value="DIGUANYLATE CYCLASE DGCP"/>
    <property type="match status" value="1"/>
</dbReference>
<dbReference type="InterPro" id="IPR052155">
    <property type="entry name" value="Biofilm_reg_signaling"/>
</dbReference>
<name>Q47SC5_THEFY</name>
<dbReference type="KEGG" id="tfu:Tfu_0604"/>
<dbReference type="CDD" id="cd01948">
    <property type="entry name" value="EAL"/>
    <property type="match status" value="1"/>
</dbReference>
<dbReference type="PROSITE" id="PS50887">
    <property type="entry name" value="GGDEF"/>
    <property type="match status" value="1"/>
</dbReference>
<dbReference type="InterPro" id="IPR043128">
    <property type="entry name" value="Rev_trsase/Diguanyl_cyclase"/>
</dbReference>
<evidence type="ECO:0000259" key="4">
    <source>
        <dbReference type="PROSITE" id="PS50887"/>
    </source>
</evidence>
<protein>
    <submittedName>
        <fullName evidence="5">Diguanylate cyclase/phosphodiesterase</fullName>
    </submittedName>
</protein>
<evidence type="ECO:0000313" key="5">
    <source>
        <dbReference type="EMBL" id="AAZ54642.1"/>
    </source>
</evidence>
<dbReference type="eggNOG" id="COG5001">
    <property type="taxonomic scope" value="Bacteria"/>
</dbReference>
<feature type="compositionally biased region" description="Polar residues" evidence="1">
    <location>
        <begin position="678"/>
        <end position="687"/>
    </location>
</feature>
<feature type="domain" description="GGDEF" evidence="4">
    <location>
        <begin position="277"/>
        <end position="409"/>
    </location>
</feature>
<dbReference type="SUPFAM" id="SSF141868">
    <property type="entry name" value="EAL domain-like"/>
    <property type="match status" value="1"/>
</dbReference>
<accession>Q47SC5</accession>
<sequence>MKDPTSTRDVGPRVGTPLWLYFASTTVAGCVLLVVSLIWLRADRLQVFATEPLVWVLLCMVIIGELRPIAAQRPTGGNAPTSLPFSFALVIYHGLPIAGLVQAVGSLLAGVTRGQEPHRIAFNIAQYTLSFGVADAVIQLAYPRTPLVPWVPQGSGLVMVVLAAGAYFVTNLLLVECAVAMHERIPLHRVLMKDLGYRLFVAGVLLSLAPLVVIAMAHSIWLVPLFFFPLAALYSSASLSVKREYQANHDELTGLANRKLLILRTQEALSEAQERRQCVGLLLLDLDRFKEVNDTLGHPTGDRLLQTVAYRLTHSVRPGDLVARLGGDEFAVLLPQVRDAASAREVAARLRVALAEPLRLDGMDFDLEASIGIALYPDHAPDFELLMQRADVAMYVAKEQRTGVELYAPHKDRNSAARLSLFGELRRALIENELEMFYQPIVALADERVVALEALVRWRHRRRGILPPEEFVPMVEQSYLMRSFTHEVIEQTCAQAARWWSEGITLPVAINLSARELLDPTLPESIESGLRRYRLQPKALRLEISERALVSDAEAIIPAIMSLAELGVTVALDDFGTGYFTLARLNGLPVGEVKVDGSFVRHVIDDSDSKVVVEAAVDLMNTLGLRAIAEGVENAEQVEAVRALGCYAAQGRYFTPPLDAGAVTGWLLEHGDLAISPSASSTGTSWPHSGMRPPTTPQQP</sequence>
<dbReference type="SMART" id="SM00052">
    <property type="entry name" value="EAL"/>
    <property type="match status" value="1"/>
</dbReference>
<keyword evidence="2" id="KW-1133">Transmembrane helix</keyword>
<reference evidence="5" key="1">
    <citation type="submission" date="2005-07" db="EMBL/GenBank/DDBJ databases">
        <title>Complete sequence of Thermobifida fusca YX.</title>
        <authorList>
            <consortium name="US DOE Joint Genome Institute"/>
            <person name="Copeland A."/>
            <person name="Lucas S."/>
            <person name="Lapidus A."/>
            <person name="Barry K."/>
            <person name="Detter J.C."/>
            <person name="Glavina T."/>
            <person name="Hammon N."/>
            <person name="Israni S."/>
            <person name="Pitluck S."/>
            <person name="Di Bartolo G."/>
            <person name="Chain P."/>
            <person name="Schmutz J."/>
            <person name="Larimer F."/>
            <person name="Land M."/>
            <person name="Lykidis A."/>
            <person name="Richardson P."/>
        </authorList>
    </citation>
    <scope>NUCLEOTIDE SEQUENCE</scope>
    <source>
        <strain evidence="5">YX</strain>
    </source>
</reference>
<feature type="transmembrane region" description="Helical" evidence="2">
    <location>
        <begin position="20"/>
        <end position="40"/>
    </location>
</feature>
<organism evidence="5">
    <name type="scientific">Thermobifida fusca (strain YX)</name>
    <dbReference type="NCBI Taxonomy" id="269800"/>
    <lineage>
        <taxon>Bacteria</taxon>
        <taxon>Bacillati</taxon>
        <taxon>Actinomycetota</taxon>
        <taxon>Actinomycetes</taxon>
        <taxon>Streptosporangiales</taxon>
        <taxon>Nocardiopsidaceae</taxon>
        <taxon>Thermobifida</taxon>
    </lineage>
</organism>
<evidence type="ECO:0000259" key="3">
    <source>
        <dbReference type="PROSITE" id="PS50883"/>
    </source>
</evidence>
<dbReference type="CDD" id="cd01949">
    <property type="entry name" value="GGDEF"/>
    <property type="match status" value="1"/>
</dbReference>
<dbReference type="Gene3D" id="3.30.70.270">
    <property type="match status" value="1"/>
</dbReference>
<proteinExistence type="predicted"/>
<feature type="transmembrane region" description="Helical" evidence="2">
    <location>
        <begin position="195"/>
        <end position="215"/>
    </location>
</feature>
<feature type="region of interest" description="Disordered" evidence="1">
    <location>
        <begin position="678"/>
        <end position="700"/>
    </location>
</feature>
<dbReference type="NCBIfam" id="TIGR00254">
    <property type="entry name" value="GGDEF"/>
    <property type="match status" value="1"/>
</dbReference>
<dbReference type="HOGENOM" id="CLU_000445_70_48_11"/>
<evidence type="ECO:0000256" key="1">
    <source>
        <dbReference type="SAM" id="MobiDB-lite"/>
    </source>
</evidence>
<dbReference type="RefSeq" id="WP_011291051.1">
    <property type="nucleotide sequence ID" value="NC_007333.1"/>
</dbReference>